<feature type="transmembrane region" description="Helical" evidence="1">
    <location>
        <begin position="12"/>
        <end position="38"/>
    </location>
</feature>
<keyword evidence="1" id="KW-0812">Transmembrane</keyword>
<sequence>MKTLQEKIEWYTFWYWIYWLFSLVVLLGVLVLGIFFYFTDFQDVVTVSQLFLLLLLMLLALYLRMTALHYHDVLLKLKHTTARPIRPRERPQERRKQGER</sequence>
<proteinExistence type="predicted"/>
<organism evidence="2 3">
    <name type="scientific">Candidatus Enterococcus ferrettii</name>
    <dbReference type="NCBI Taxonomy" id="2815324"/>
    <lineage>
        <taxon>Bacteria</taxon>
        <taxon>Bacillati</taxon>
        <taxon>Bacillota</taxon>
        <taxon>Bacilli</taxon>
        <taxon>Lactobacillales</taxon>
        <taxon>Enterococcaceae</taxon>
        <taxon>Enterococcus</taxon>
    </lineage>
</organism>
<accession>A0ABV0EN36</accession>
<keyword evidence="3" id="KW-1185">Reference proteome</keyword>
<keyword evidence="1" id="KW-0472">Membrane</keyword>
<reference evidence="2 3" key="1">
    <citation type="submission" date="2021-03" db="EMBL/GenBank/DDBJ databases">
        <authorList>
            <person name="Gilmore M.S."/>
            <person name="Schwartzman J."/>
            <person name="Van Tyne D."/>
            <person name="Martin M."/>
            <person name="Earl A.M."/>
            <person name="Manson A.L."/>
            <person name="Straub T."/>
            <person name="Salamzade R."/>
            <person name="Saavedra J."/>
            <person name="Lebreton F."/>
            <person name="Prichula J."/>
            <person name="Schaufler K."/>
            <person name="Gaca A."/>
            <person name="Sgardioli B."/>
            <person name="Wagenaar J."/>
            <person name="Strong T."/>
        </authorList>
    </citation>
    <scope>NUCLEOTIDE SEQUENCE [LARGE SCALE GENOMIC DNA]</scope>
    <source>
        <strain evidence="2 3">665A</strain>
    </source>
</reference>
<gene>
    <name evidence="2" type="ORF">JZO67_001336</name>
</gene>
<dbReference type="EMBL" id="JAFREL020000001">
    <property type="protein sequence ID" value="MEO1769385.1"/>
    <property type="molecule type" value="Genomic_DNA"/>
</dbReference>
<dbReference type="Proteomes" id="UP000664357">
    <property type="component" value="Unassembled WGS sequence"/>
</dbReference>
<protein>
    <submittedName>
        <fullName evidence="2">Uncharacterized protein</fullName>
    </submittedName>
</protein>
<evidence type="ECO:0000313" key="2">
    <source>
        <dbReference type="EMBL" id="MEO1769385.1"/>
    </source>
</evidence>
<feature type="transmembrane region" description="Helical" evidence="1">
    <location>
        <begin position="44"/>
        <end position="63"/>
    </location>
</feature>
<name>A0ABV0EN36_9ENTE</name>
<evidence type="ECO:0000313" key="3">
    <source>
        <dbReference type="Proteomes" id="UP000664357"/>
    </source>
</evidence>
<reference evidence="2 3" key="2">
    <citation type="submission" date="2024-02" db="EMBL/GenBank/DDBJ databases">
        <title>The Genome Sequence of Enterococcus sp. DIV0159.</title>
        <authorList>
            <person name="Earl A."/>
            <person name="Manson A."/>
            <person name="Gilmore M."/>
            <person name="Sanders J."/>
            <person name="Shea T."/>
            <person name="Howe W."/>
            <person name="Livny J."/>
            <person name="Cuomo C."/>
            <person name="Neafsey D."/>
            <person name="Birren B."/>
        </authorList>
    </citation>
    <scope>NUCLEOTIDE SEQUENCE [LARGE SCALE GENOMIC DNA]</scope>
    <source>
        <strain evidence="2 3">665A</strain>
    </source>
</reference>
<comment type="caution">
    <text evidence="2">The sequence shown here is derived from an EMBL/GenBank/DDBJ whole genome shotgun (WGS) entry which is preliminary data.</text>
</comment>
<keyword evidence="1" id="KW-1133">Transmembrane helix</keyword>
<evidence type="ECO:0000256" key="1">
    <source>
        <dbReference type="SAM" id="Phobius"/>
    </source>
</evidence>
<dbReference type="RefSeq" id="WP_207700561.1">
    <property type="nucleotide sequence ID" value="NZ_JAFREL020000001.1"/>
</dbReference>